<dbReference type="PANTHER" id="PTHR36215">
    <property type="entry name" value="BLL4998 PROTEIN"/>
    <property type="match status" value="1"/>
</dbReference>
<dbReference type="InterPro" id="IPR002145">
    <property type="entry name" value="CopG"/>
</dbReference>
<dbReference type="SUPFAM" id="SSF47598">
    <property type="entry name" value="Ribbon-helix-helix"/>
    <property type="match status" value="1"/>
</dbReference>
<dbReference type="OrthoDB" id="56938at2157"/>
<feature type="domain" description="Ribbon-helix-helix protein CopG" evidence="1">
    <location>
        <begin position="12"/>
        <end position="52"/>
    </location>
</feature>
<dbReference type="AlphaFoldDB" id="A0A830EA86"/>
<dbReference type="Proteomes" id="UP000657075">
    <property type="component" value="Unassembled WGS sequence"/>
</dbReference>
<reference evidence="3" key="1">
    <citation type="journal article" date="2014" name="Int. J. Syst. Evol. Microbiol.">
        <title>Complete genome sequence of Corynebacterium casei LMG S-19264T (=DSM 44701T), isolated from a smear-ripened cheese.</title>
        <authorList>
            <consortium name="US DOE Joint Genome Institute (JGI-PGF)"/>
            <person name="Walter F."/>
            <person name="Albersmeier A."/>
            <person name="Kalinowski J."/>
            <person name="Ruckert C."/>
        </authorList>
    </citation>
    <scope>NUCLEOTIDE SEQUENCE</scope>
    <source>
        <strain evidence="3">JCM 11219</strain>
    </source>
</reference>
<organism evidence="3 4">
    <name type="scientific">Vulcanisaeta souniana JCM 11219</name>
    <dbReference type="NCBI Taxonomy" id="1293586"/>
    <lineage>
        <taxon>Archaea</taxon>
        <taxon>Thermoproteota</taxon>
        <taxon>Thermoprotei</taxon>
        <taxon>Thermoproteales</taxon>
        <taxon>Thermoproteaceae</taxon>
        <taxon>Vulcanisaeta</taxon>
    </lineage>
</organism>
<reference evidence="5" key="3">
    <citation type="submission" date="2022-09" db="EMBL/GenBank/DDBJ databases">
        <title>Complete genome sequence of Vulcanisaeta souniana.</title>
        <authorList>
            <person name="Kato S."/>
            <person name="Itoh T."/>
            <person name="Ohkuma M."/>
        </authorList>
    </citation>
    <scope>NUCLEOTIDE SEQUENCE [LARGE SCALE GENOMIC DNA]</scope>
    <source>
        <strain evidence="5">JCM 11219</strain>
    </source>
</reference>
<evidence type="ECO:0000313" key="5">
    <source>
        <dbReference type="Proteomes" id="UP001060771"/>
    </source>
</evidence>
<dbReference type="Proteomes" id="UP001060771">
    <property type="component" value="Chromosome"/>
</dbReference>
<sequence length="70" mass="8176">MPKTKAKEKMVLISVHIPKQMLEELDEFVKQGVFPSRSEAIRIAIRDLLYRENSRNKNQNVEDLILLPGR</sequence>
<dbReference type="RefSeq" id="WP_054844350.1">
    <property type="nucleotide sequence ID" value="NZ_AP026830.1"/>
</dbReference>
<reference evidence="3" key="2">
    <citation type="submission" date="2020-09" db="EMBL/GenBank/DDBJ databases">
        <authorList>
            <person name="Sun Q."/>
            <person name="Ohkuma M."/>
        </authorList>
    </citation>
    <scope>NUCLEOTIDE SEQUENCE</scope>
    <source>
        <strain evidence="3">JCM 11219</strain>
    </source>
</reference>
<dbReference type="PANTHER" id="PTHR36215:SF1">
    <property type="entry name" value="BLL4998 PROTEIN"/>
    <property type="match status" value="1"/>
</dbReference>
<name>A0A830EA86_9CREN</name>
<reference evidence="2" key="4">
    <citation type="journal article" date="2023" name="Microbiol. Resour. Announc.">
        <title>Complete Genome Sequence of Vulcanisaeta souniana Strain IC-059, a Hyperthermophilic Archaeon Isolated from Hot Spring Water in Japan.</title>
        <authorList>
            <person name="Kato S."/>
            <person name="Itoh T."/>
            <person name="Wu L."/>
            <person name="Ma J."/>
            <person name="Ohkuma M."/>
        </authorList>
    </citation>
    <scope>NUCLEOTIDE SEQUENCE</scope>
    <source>
        <strain evidence="2">JCM 11219</strain>
    </source>
</reference>
<dbReference type="GO" id="GO:0006355">
    <property type="term" value="P:regulation of DNA-templated transcription"/>
    <property type="evidence" value="ECO:0007669"/>
    <property type="project" value="InterPro"/>
</dbReference>
<keyword evidence="5" id="KW-1185">Reference proteome</keyword>
<dbReference type="Pfam" id="PF01402">
    <property type="entry name" value="RHH_1"/>
    <property type="match status" value="1"/>
</dbReference>
<dbReference type="GeneID" id="76205598"/>
<gene>
    <name evidence="3" type="ORF">GCM10007112_15640</name>
    <name evidence="2" type="ORF">Vsou_00480</name>
</gene>
<dbReference type="InterPro" id="IPR013321">
    <property type="entry name" value="Arc_rbn_hlx_hlx"/>
</dbReference>
<evidence type="ECO:0000259" key="1">
    <source>
        <dbReference type="Pfam" id="PF01402"/>
    </source>
</evidence>
<protein>
    <recommendedName>
        <fullName evidence="1">Ribbon-helix-helix protein CopG domain-containing protein</fullName>
    </recommendedName>
</protein>
<accession>A0A830EA86</accession>
<dbReference type="Gene3D" id="1.10.1220.10">
    <property type="entry name" value="Met repressor-like"/>
    <property type="match status" value="1"/>
</dbReference>
<dbReference type="InterPro" id="IPR010985">
    <property type="entry name" value="Ribbon_hlx_hlx"/>
</dbReference>
<evidence type="ECO:0000313" key="2">
    <source>
        <dbReference type="EMBL" id="BDR90955.1"/>
    </source>
</evidence>
<dbReference type="EMBL" id="BMNM01000006">
    <property type="protein sequence ID" value="GGI79593.1"/>
    <property type="molecule type" value="Genomic_DNA"/>
</dbReference>
<proteinExistence type="predicted"/>
<evidence type="ECO:0000313" key="4">
    <source>
        <dbReference type="Proteomes" id="UP000657075"/>
    </source>
</evidence>
<evidence type="ECO:0000313" key="3">
    <source>
        <dbReference type="EMBL" id="GGI79593.1"/>
    </source>
</evidence>
<dbReference type="EMBL" id="AP026830">
    <property type="protein sequence ID" value="BDR90955.1"/>
    <property type="molecule type" value="Genomic_DNA"/>
</dbReference>
<dbReference type="CDD" id="cd22231">
    <property type="entry name" value="RHH_NikR_HicB-like"/>
    <property type="match status" value="1"/>
</dbReference>